<organism evidence="4 5">
    <name type="scientific">Cajanus cajan</name>
    <name type="common">Pigeon pea</name>
    <name type="synonym">Cajanus indicus</name>
    <dbReference type="NCBI Taxonomy" id="3821"/>
    <lineage>
        <taxon>Eukaryota</taxon>
        <taxon>Viridiplantae</taxon>
        <taxon>Streptophyta</taxon>
        <taxon>Embryophyta</taxon>
        <taxon>Tracheophyta</taxon>
        <taxon>Spermatophyta</taxon>
        <taxon>Magnoliopsida</taxon>
        <taxon>eudicotyledons</taxon>
        <taxon>Gunneridae</taxon>
        <taxon>Pentapetalae</taxon>
        <taxon>rosids</taxon>
        <taxon>fabids</taxon>
        <taxon>Fabales</taxon>
        <taxon>Fabaceae</taxon>
        <taxon>Papilionoideae</taxon>
        <taxon>50 kb inversion clade</taxon>
        <taxon>NPAAA clade</taxon>
        <taxon>indigoferoid/millettioid clade</taxon>
        <taxon>Phaseoleae</taxon>
        <taxon>Cajanus</taxon>
    </lineage>
</organism>
<dbReference type="GO" id="GO:0005886">
    <property type="term" value="C:plasma membrane"/>
    <property type="evidence" value="ECO:0007669"/>
    <property type="project" value="TreeGrafter"/>
</dbReference>
<dbReference type="Gramene" id="C.cajan_29643.t">
    <property type="protein sequence ID" value="C.cajan_29643.t.cds1"/>
    <property type="gene ID" value="C.cajan_29643"/>
</dbReference>
<dbReference type="PANTHER" id="PTHR31234:SF2">
    <property type="entry name" value="OS05G0199100 PROTEIN"/>
    <property type="match status" value="1"/>
</dbReference>
<sequence>MDDKQAPPDQPRRRGRRWCYWFLRILWILFVCIIVFVVLVILVLYSVIQPRPFKFQVSEARLTEFNYSDDGSNTLRYNLVLNFTAINPNKMLSIYYDKVEGHVLYGGVWVDSTHVVTWNTSFRQYTKSTDPMNGRFWGRHVVVLDASDFERDKRNGVFNIDLRLNFGIRLRLGDFIAGDMKPRAQCGLKVPFVSNETAVTGFRLTQCDIDF</sequence>
<dbReference type="STRING" id="3821.A0A151S2Q4"/>
<dbReference type="GO" id="GO:0098542">
    <property type="term" value="P:defense response to other organism"/>
    <property type="evidence" value="ECO:0007669"/>
    <property type="project" value="InterPro"/>
</dbReference>
<dbReference type="OrthoDB" id="1889094at2759"/>
<dbReference type="OMA" id="WFLRILW"/>
<dbReference type="AlphaFoldDB" id="A0A151S2Q4"/>
<evidence type="ECO:0000313" key="5">
    <source>
        <dbReference type="Proteomes" id="UP000075243"/>
    </source>
</evidence>
<gene>
    <name evidence="4" type="ORF">KK1_029264</name>
</gene>
<proteinExistence type="predicted"/>
<keyword evidence="2 3" id="KW-0472">Membrane</keyword>
<keyword evidence="3" id="KW-0812">Transmembrane</keyword>
<reference evidence="4" key="1">
    <citation type="journal article" date="2012" name="Nat. Biotechnol.">
        <title>Draft genome sequence of pigeonpea (Cajanus cajan), an orphan legume crop of resource-poor farmers.</title>
        <authorList>
            <person name="Varshney R.K."/>
            <person name="Chen W."/>
            <person name="Li Y."/>
            <person name="Bharti A.K."/>
            <person name="Saxena R.K."/>
            <person name="Schlueter J.A."/>
            <person name="Donoghue M.T."/>
            <person name="Azam S."/>
            <person name="Fan G."/>
            <person name="Whaley A.M."/>
            <person name="Farmer A.D."/>
            <person name="Sheridan J."/>
            <person name="Iwata A."/>
            <person name="Tuteja R."/>
            <person name="Penmetsa R.V."/>
            <person name="Wu W."/>
            <person name="Upadhyaya H.D."/>
            <person name="Yang S.P."/>
            <person name="Shah T."/>
            <person name="Saxena K.B."/>
            <person name="Michael T."/>
            <person name="McCombie W.R."/>
            <person name="Yang B."/>
            <person name="Zhang G."/>
            <person name="Yang H."/>
            <person name="Wang J."/>
            <person name="Spillane C."/>
            <person name="Cook D.R."/>
            <person name="May G.D."/>
            <person name="Xu X."/>
            <person name="Jackson S.A."/>
        </authorList>
    </citation>
    <scope>NUCLEOTIDE SEQUENCE [LARGE SCALE GENOMIC DNA]</scope>
</reference>
<dbReference type="PANTHER" id="PTHR31234">
    <property type="entry name" value="LATE EMBRYOGENESIS ABUNDANT (LEA) HYDROXYPROLINE-RICH GLYCOPROTEIN FAMILY"/>
    <property type="match status" value="1"/>
</dbReference>
<evidence type="ECO:0000256" key="2">
    <source>
        <dbReference type="ARBA" id="ARBA00023136"/>
    </source>
</evidence>
<protein>
    <submittedName>
        <fullName evidence="4">Syntaxin-24</fullName>
    </submittedName>
</protein>
<feature type="transmembrane region" description="Helical" evidence="3">
    <location>
        <begin position="21"/>
        <end position="48"/>
    </location>
</feature>
<evidence type="ECO:0000256" key="3">
    <source>
        <dbReference type="SAM" id="Phobius"/>
    </source>
</evidence>
<comment type="subcellular location">
    <subcellularLocation>
        <location evidence="1">Membrane</location>
    </subcellularLocation>
</comment>
<keyword evidence="5" id="KW-1185">Reference proteome</keyword>
<dbReference type="Proteomes" id="UP000075243">
    <property type="component" value="Unassembled WGS sequence"/>
</dbReference>
<keyword evidence="3" id="KW-1133">Transmembrane helix</keyword>
<evidence type="ECO:0000256" key="1">
    <source>
        <dbReference type="ARBA" id="ARBA00004370"/>
    </source>
</evidence>
<dbReference type="InterPro" id="IPR044839">
    <property type="entry name" value="NDR1-like"/>
</dbReference>
<name>A0A151S2Q4_CAJCA</name>
<evidence type="ECO:0000313" key="4">
    <source>
        <dbReference type="EMBL" id="KYP49059.1"/>
    </source>
</evidence>
<accession>A0A151S2Q4</accession>
<dbReference type="EMBL" id="KQ483485">
    <property type="protein sequence ID" value="KYP49059.1"/>
    <property type="molecule type" value="Genomic_DNA"/>
</dbReference>